<dbReference type="PRINTS" id="PR01575">
    <property type="entry name" value="FFH4HYDRLASE"/>
</dbReference>
<evidence type="ECO:0000256" key="1">
    <source>
        <dbReference type="ARBA" id="ARBA00022563"/>
    </source>
</evidence>
<dbReference type="Proteomes" id="UP000628854">
    <property type="component" value="Unassembled WGS sequence"/>
</dbReference>
<dbReference type="PANTHER" id="PTHR42706:SF1">
    <property type="entry name" value="FORMYLTETRAHYDROFOLATE DEFORMYLASE 2, MITOCHONDRIAL"/>
    <property type="match status" value="1"/>
</dbReference>
<keyword evidence="1 3" id="KW-0554">One-carbon metabolism</keyword>
<comment type="pathway">
    <text evidence="3">Purine metabolism; IMP biosynthesis via de novo pathway; formate from 10-formyl-5,6,7,8-tetrahydrofolate: step 1/1.</text>
</comment>
<dbReference type="InterPro" id="IPR044074">
    <property type="entry name" value="PurU_ACT"/>
</dbReference>
<comment type="function">
    <text evidence="3">Catalyzes the hydrolysis of 10-formyltetrahydrofolate (formyl-FH4) to formate and tetrahydrofolate (FH4).</text>
</comment>
<feature type="domain" description="ACT" evidence="5">
    <location>
        <begin position="7"/>
        <end position="86"/>
    </location>
</feature>
<keyword evidence="7" id="KW-1185">Reference proteome</keyword>
<dbReference type="PIRSF" id="PIRSF036480">
    <property type="entry name" value="FormyFH4_hydr"/>
    <property type="match status" value="1"/>
</dbReference>
<dbReference type="HAMAP" id="MF_01927">
    <property type="entry name" value="PurU"/>
    <property type="match status" value="1"/>
</dbReference>
<evidence type="ECO:0000313" key="6">
    <source>
        <dbReference type="EMBL" id="GGB72723.1"/>
    </source>
</evidence>
<dbReference type="CDD" id="cd08648">
    <property type="entry name" value="FMT_core_Formyl-FH4-Hydrolase_C"/>
    <property type="match status" value="1"/>
</dbReference>
<name>A0ABQ1JMD1_9PROT</name>
<dbReference type="PANTHER" id="PTHR42706">
    <property type="entry name" value="FORMYLTETRAHYDROFOLATE DEFORMYLASE"/>
    <property type="match status" value="1"/>
</dbReference>
<comment type="catalytic activity">
    <reaction evidence="3">
        <text>(6R)-10-formyltetrahydrofolate + H2O = (6S)-5,6,7,8-tetrahydrofolate + formate + H(+)</text>
        <dbReference type="Rhea" id="RHEA:19833"/>
        <dbReference type="ChEBI" id="CHEBI:15377"/>
        <dbReference type="ChEBI" id="CHEBI:15378"/>
        <dbReference type="ChEBI" id="CHEBI:15740"/>
        <dbReference type="ChEBI" id="CHEBI:57453"/>
        <dbReference type="ChEBI" id="CHEBI:195366"/>
        <dbReference type="EC" id="3.5.1.10"/>
    </reaction>
</comment>
<comment type="caution">
    <text evidence="6">The sequence shown here is derived from an EMBL/GenBank/DDBJ whole genome shotgun (WGS) entry which is preliminary data.</text>
</comment>
<dbReference type="Pfam" id="PF00551">
    <property type="entry name" value="Formyl_trans_N"/>
    <property type="match status" value="1"/>
</dbReference>
<dbReference type="EC" id="3.5.1.10" evidence="3 4"/>
<evidence type="ECO:0000259" key="5">
    <source>
        <dbReference type="PROSITE" id="PS51671"/>
    </source>
</evidence>
<proteinExistence type="inferred from homology"/>
<evidence type="ECO:0000313" key="7">
    <source>
        <dbReference type="Proteomes" id="UP000628854"/>
    </source>
</evidence>
<dbReference type="Gene3D" id="3.40.50.170">
    <property type="entry name" value="Formyl transferase, N-terminal domain"/>
    <property type="match status" value="1"/>
</dbReference>
<dbReference type="CDD" id="cd04875">
    <property type="entry name" value="ACT_F4HF-DF"/>
    <property type="match status" value="1"/>
</dbReference>
<protein>
    <recommendedName>
        <fullName evidence="3 4">Formyltetrahydrofolate deformylase</fullName>
        <ecNumber evidence="3 4">3.5.1.10</ecNumber>
    </recommendedName>
    <alternativeName>
        <fullName evidence="3">Formyl-FH(4) hydrolase</fullName>
    </alternativeName>
</protein>
<dbReference type="NCBIfam" id="NF004684">
    <property type="entry name" value="PRK06027.1"/>
    <property type="match status" value="1"/>
</dbReference>
<dbReference type="NCBIfam" id="TIGR00655">
    <property type="entry name" value="PurU"/>
    <property type="match status" value="1"/>
</dbReference>
<dbReference type="EMBL" id="BMKF01000002">
    <property type="protein sequence ID" value="GGB72723.1"/>
    <property type="molecule type" value="Genomic_DNA"/>
</dbReference>
<dbReference type="PROSITE" id="PS51671">
    <property type="entry name" value="ACT"/>
    <property type="match status" value="1"/>
</dbReference>
<organism evidence="6 7">
    <name type="scientific">Henriciella pelagia</name>
    <dbReference type="NCBI Taxonomy" id="1977912"/>
    <lineage>
        <taxon>Bacteria</taxon>
        <taxon>Pseudomonadati</taxon>
        <taxon>Pseudomonadota</taxon>
        <taxon>Alphaproteobacteria</taxon>
        <taxon>Hyphomonadales</taxon>
        <taxon>Hyphomonadaceae</taxon>
        <taxon>Henriciella</taxon>
    </lineage>
</organism>
<dbReference type="InterPro" id="IPR004810">
    <property type="entry name" value="PurU"/>
</dbReference>
<dbReference type="SUPFAM" id="SSF55021">
    <property type="entry name" value="ACT-like"/>
    <property type="match status" value="1"/>
</dbReference>
<dbReference type="InterPro" id="IPR036477">
    <property type="entry name" value="Formyl_transf_N_sf"/>
</dbReference>
<dbReference type="InterPro" id="IPR045865">
    <property type="entry name" value="ACT-like_dom_sf"/>
</dbReference>
<dbReference type="SUPFAM" id="SSF53328">
    <property type="entry name" value="Formyltransferase"/>
    <property type="match status" value="1"/>
</dbReference>
<keyword evidence="2 3" id="KW-0378">Hydrolase</keyword>
<evidence type="ECO:0000256" key="4">
    <source>
        <dbReference type="NCBIfam" id="TIGR00655"/>
    </source>
</evidence>
<dbReference type="RefSeq" id="WP_084392099.1">
    <property type="nucleotide sequence ID" value="NZ_BMKF01000002.1"/>
</dbReference>
<evidence type="ECO:0000256" key="2">
    <source>
        <dbReference type="ARBA" id="ARBA00022801"/>
    </source>
</evidence>
<dbReference type="InterPro" id="IPR002912">
    <property type="entry name" value="ACT_dom"/>
</dbReference>
<evidence type="ECO:0000256" key="3">
    <source>
        <dbReference type="HAMAP-Rule" id="MF_01927"/>
    </source>
</evidence>
<dbReference type="InterPro" id="IPR041729">
    <property type="entry name" value="Formyl-FH4-Hydrolase_C"/>
</dbReference>
<reference evidence="7" key="1">
    <citation type="journal article" date="2019" name="Int. J. Syst. Evol. Microbiol.">
        <title>The Global Catalogue of Microorganisms (GCM) 10K type strain sequencing project: providing services to taxonomists for standard genome sequencing and annotation.</title>
        <authorList>
            <consortium name="The Broad Institute Genomics Platform"/>
            <consortium name="The Broad Institute Genome Sequencing Center for Infectious Disease"/>
            <person name="Wu L."/>
            <person name="Ma J."/>
        </authorList>
    </citation>
    <scope>NUCLEOTIDE SEQUENCE [LARGE SCALE GENOMIC DNA]</scope>
    <source>
        <strain evidence="7">CGMCC 1.15928</strain>
    </source>
</reference>
<sequence length="284" mass="31719">MPGKRYILRAAAPDAIGILADVAGYLARGGLNVVESQDFGDPDSERFFVWVEFDSPEGFDRGSFEAGFRALAEKREMSWSLRRKDDVPRALIMVSKGDHCLNDLLYRHRRGQLGCDVSAIVSNHEDARWLAERHELPFHHVPVTRDTKPDAEARLLELIAETDSDFVVLARYMQVLSDGLCQELSGRCINIHHSFLPSFKGARPYHQAHKRGVKLIGASAHYVTADLDEGPIIAQDVAPVDHRMSPARMAQIGRDIEARVLSRAVTAHAEGRVFLNGVRTVVFE</sequence>
<feature type="active site" evidence="3">
    <location>
        <position position="228"/>
    </location>
</feature>
<dbReference type="Gene3D" id="3.30.70.260">
    <property type="match status" value="1"/>
</dbReference>
<accession>A0ABQ1JMD1</accession>
<gene>
    <name evidence="3 6" type="primary">purU</name>
    <name evidence="6" type="ORF">GCM10011503_21750</name>
</gene>
<comment type="similarity">
    <text evidence="3">Belongs to the PurU family.</text>
</comment>
<keyword evidence="3" id="KW-0658">Purine biosynthesis</keyword>
<dbReference type="InterPro" id="IPR002376">
    <property type="entry name" value="Formyl_transf_N"/>
</dbReference>